<keyword evidence="3" id="KW-1185">Reference proteome</keyword>
<protein>
    <submittedName>
        <fullName evidence="2">Uncharacterized protein</fullName>
    </submittedName>
</protein>
<accession>A0ABQ9UR79</accession>
<proteinExistence type="predicted"/>
<reference evidence="2 3" key="1">
    <citation type="submission" date="2023-05" db="EMBL/GenBank/DDBJ databases">
        <title>B98-5 Cell Line De Novo Hybrid Assembly: An Optical Mapping Approach.</title>
        <authorList>
            <person name="Kananen K."/>
            <person name="Auerbach J.A."/>
            <person name="Kautto E."/>
            <person name="Blachly J.S."/>
        </authorList>
    </citation>
    <scope>NUCLEOTIDE SEQUENCE [LARGE SCALE GENOMIC DNA]</scope>
    <source>
        <strain evidence="2">B95-8</strain>
        <tissue evidence="2">Cell line</tissue>
    </source>
</reference>
<gene>
    <name evidence="2" type="ORF">P7K49_024721</name>
</gene>
<evidence type="ECO:0000256" key="1">
    <source>
        <dbReference type="SAM" id="MobiDB-lite"/>
    </source>
</evidence>
<sequence>MASMPASGDTLQSTQLRHIRDGDQEAKGKYPGNNHGSCPFPDWSRVLDPESIVQGEIDLMENDTVSL</sequence>
<name>A0ABQ9UR79_SAGOE</name>
<feature type="compositionally biased region" description="Basic and acidic residues" evidence="1">
    <location>
        <begin position="18"/>
        <end position="28"/>
    </location>
</feature>
<comment type="caution">
    <text evidence="2">The sequence shown here is derived from an EMBL/GenBank/DDBJ whole genome shotgun (WGS) entry which is preliminary data.</text>
</comment>
<feature type="non-terminal residue" evidence="2">
    <location>
        <position position="67"/>
    </location>
</feature>
<feature type="region of interest" description="Disordered" evidence="1">
    <location>
        <begin position="1"/>
        <end position="43"/>
    </location>
</feature>
<organism evidence="2 3">
    <name type="scientific">Saguinus oedipus</name>
    <name type="common">Cotton-top tamarin</name>
    <name type="synonym">Oedipomidas oedipus</name>
    <dbReference type="NCBI Taxonomy" id="9490"/>
    <lineage>
        <taxon>Eukaryota</taxon>
        <taxon>Metazoa</taxon>
        <taxon>Chordata</taxon>
        <taxon>Craniata</taxon>
        <taxon>Vertebrata</taxon>
        <taxon>Euteleostomi</taxon>
        <taxon>Mammalia</taxon>
        <taxon>Eutheria</taxon>
        <taxon>Euarchontoglires</taxon>
        <taxon>Primates</taxon>
        <taxon>Haplorrhini</taxon>
        <taxon>Platyrrhini</taxon>
        <taxon>Cebidae</taxon>
        <taxon>Callitrichinae</taxon>
        <taxon>Saguinus</taxon>
    </lineage>
</organism>
<dbReference type="EMBL" id="JASSZA010000011">
    <property type="protein sequence ID" value="KAK2099270.1"/>
    <property type="molecule type" value="Genomic_DNA"/>
</dbReference>
<dbReference type="Proteomes" id="UP001266305">
    <property type="component" value="Unassembled WGS sequence"/>
</dbReference>
<evidence type="ECO:0000313" key="3">
    <source>
        <dbReference type="Proteomes" id="UP001266305"/>
    </source>
</evidence>
<evidence type="ECO:0000313" key="2">
    <source>
        <dbReference type="EMBL" id="KAK2099270.1"/>
    </source>
</evidence>